<dbReference type="HOGENOM" id="CLU_3388657_0_0_11"/>
<evidence type="ECO:0000313" key="3">
    <source>
        <dbReference type="Proteomes" id="UP000018291"/>
    </source>
</evidence>
<comment type="caution">
    <text evidence="2">The sequence shown here is derived from an EMBL/GenBank/DDBJ whole genome shotgun (WGS) entry which is preliminary data.</text>
</comment>
<evidence type="ECO:0000313" key="2">
    <source>
        <dbReference type="EMBL" id="CCM62319.1"/>
    </source>
</evidence>
<protein>
    <submittedName>
        <fullName evidence="2">Uncharacterized protein</fullName>
    </submittedName>
</protein>
<evidence type="ECO:0000256" key="1">
    <source>
        <dbReference type="SAM" id="MobiDB-lite"/>
    </source>
</evidence>
<name>R4YW58_9ACTN</name>
<sequence>MLGEMVEVALQPEGRAPPPESLSQYDHPKKLV</sequence>
<dbReference type="Proteomes" id="UP000018291">
    <property type="component" value="Unassembled WGS sequence"/>
</dbReference>
<accession>R4YW58</accession>
<dbReference type="AlphaFoldDB" id="R4YW58"/>
<proteinExistence type="predicted"/>
<reference evidence="2 3" key="1">
    <citation type="journal article" date="2013" name="ISME J.">
        <title>Metabolic model for the filamentous 'Candidatus Microthrix parvicella' based on genomic and metagenomic analyses.</title>
        <authorList>
            <person name="Jon McIlroy S."/>
            <person name="Kristiansen R."/>
            <person name="Albertsen M."/>
            <person name="Michael Karst S."/>
            <person name="Rossetti S."/>
            <person name="Lund Nielsen J."/>
            <person name="Tandoi V."/>
            <person name="James Seviour R."/>
            <person name="Nielsen P.H."/>
        </authorList>
    </citation>
    <scope>NUCLEOTIDE SEQUENCE [LARGE SCALE GENOMIC DNA]</scope>
    <source>
        <strain evidence="2 3">RN1</strain>
    </source>
</reference>
<organism evidence="2 3">
    <name type="scientific">Candidatus Neomicrothrix parvicella RN1</name>
    <dbReference type="NCBI Taxonomy" id="1229780"/>
    <lineage>
        <taxon>Bacteria</taxon>
        <taxon>Bacillati</taxon>
        <taxon>Actinomycetota</taxon>
        <taxon>Acidimicrobiia</taxon>
        <taxon>Acidimicrobiales</taxon>
        <taxon>Microthrixaceae</taxon>
        <taxon>Candidatus Neomicrothrix</taxon>
    </lineage>
</organism>
<keyword evidence="3" id="KW-1185">Reference proteome</keyword>
<dbReference type="EMBL" id="CANL01000002">
    <property type="protein sequence ID" value="CCM62319.1"/>
    <property type="molecule type" value="Genomic_DNA"/>
</dbReference>
<gene>
    <name evidence="2" type="ORF">BN381_100206</name>
</gene>
<feature type="region of interest" description="Disordered" evidence="1">
    <location>
        <begin position="1"/>
        <end position="32"/>
    </location>
</feature>